<evidence type="ECO:0000313" key="22">
    <source>
        <dbReference type="Proteomes" id="UP000013966"/>
    </source>
</evidence>
<keyword evidence="22" id="KW-1185">Reference proteome</keyword>
<dbReference type="InterPro" id="IPR016156">
    <property type="entry name" value="FAD/NAD-linked_Rdtase_dimer_sf"/>
</dbReference>
<keyword evidence="9 16" id="KW-0274">FAD</keyword>
<feature type="domain" description="Lipoyl-binding" evidence="20">
    <location>
        <begin position="3"/>
        <end position="78"/>
    </location>
</feature>
<sequence length="601" mass="62841">MARVEVKVPQLSESVTEATMLPWKKKAGDAVAQDEILVELETDKVVLEVPAPGAGTLAEVVKKEGDIVHAGEVIAIIDTEAKAAAQAPAPAAATAAPAAEKPAAQPATAPAAASTPAPAPATASAEKADFDVIVIGSGPGGYIAAIRAAQLGRKVACVEEWINPAGKPKLGGTCLNVGCIPSKALLASSEKFESAKLHFVDHGIGMDNLSVDIGKMVGRKEAIVEKITGGVEFLFRKNKITWLKGHGKLTGKAGGNFKIDVSGDGKTESHTAQHVIIATGSKARHLPNVPVDNRIVSDNEGALAFDAVPKKLAVIGAGVIGLELGSVWRRLGAEVTILEALPEFLGTTDAALQKEAAKLFKKQGLTIHLGVKIDGVKTTDSSVSISYKDKDGNAQTLDADRLIVSIGRVPNTDDLGLDSIGLAADERGFIPVDGHCATKVPNVYAIGDVVRGPMLAHKAEDEGVLVAEIIDGQKPHIDYNCIPWVIYTHPEIAWVGQTEQALKAEGREIKAGQFPMLANGRAMGMGETDGFIKVIADAKTDEILGVHIISANASDLIAEAVVAMEFKAASEDIGRICHPHPSLSEVMREAALAVDKRALNI</sequence>
<comment type="subcellular location">
    <subcellularLocation>
        <location evidence="2">Cytoplasm</location>
    </subcellularLocation>
</comment>
<evidence type="ECO:0000256" key="8">
    <source>
        <dbReference type="ARBA" id="ARBA00022823"/>
    </source>
</evidence>
<dbReference type="KEGG" id="buo:BRPE64_DCDS12120"/>
<accession>R4WU79</accession>
<evidence type="ECO:0000256" key="1">
    <source>
        <dbReference type="ARBA" id="ARBA00001938"/>
    </source>
</evidence>
<feature type="binding site" evidence="16">
    <location>
        <begin position="279"/>
        <end position="281"/>
    </location>
    <ligand>
        <name>FAD</name>
        <dbReference type="ChEBI" id="CHEBI:57692"/>
    </ligand>
</feature>
<dbReference type="InterPro" id="IPR011053">
    <property type="entry name" value="Single_hybrid_motif"/>
</dbReference>
<dbReference type="PROSITE" id="PS00189">
    <property type="entry name" value="LIPOYL"/>
    <property type="match status" value="1"/>
</dbReference>
<dbReference type="InterPro" id="IPR001100">
    <property type="entry name" value="Pyr_nuc-diS_OxRdtase"/>
</dbReference>
<dbReference type="SUPFAM" id="SSF51230">
    <property type="entry name" value="Single hybrid motif"/>
    <property type="match status" value="1"/>
</dbReference>
<evidence type="ECO:0000256" key="12">
    <source>
        <dbReference type="ARBA" id="ARBA00023157"/>
    </source>
</evidence>
<evidence type="ECO:0000256" key="3">
    <source>
        <dbReference type="ARBA" id="ARBA00007532"/>
    </source>
</evidence>
<dbReference type="PRINTS" id="PR00368">
    <property type="entry name" value="FADPNR"/>
</dbReference>
<dbReference type="PROSITE" id="PS00076">
    <property type="entry name" value="PYRIDINE_REDOX_1"/>
    <property type="match status" value="1"/>
</dbReference>
<keyword evidence="13 18" id="KW-0676">Redox-active center</keyword>
<dbReference type="AlphaFoldDB" id="R4WU79"/>
<dbReference type="PANTHER" id="PTHR22912">
    <property type="entry name" value="DISULFIDE OXIDOREDUCTASE"/>
    <property type="match status" value="1"/>
</dbReference>
<feature type="binding site" evidence="16">
    <location>
        <position position="247"/>
    </location>
    <ligand>
        <name>FAD</name>
        <dbReference type="ChEBI" id="CHEBI:57692"/>
    </ligand>
</feature>
<feature type="binding site" evidence="16">
    <location>
        <position position="183"/>
    </location>
    <ligand>
        <name>FAD</name>
        <dbReference type="ChEBI" id="CHEBI:57692"/>
    </ligand>
</feature>
<keyword evidence="6" id="KW-0963">Cytoplasm</keyword>
<dbReference type="PIRSF" id="PIRSF000350">
    <property type="entry name" value="Mercury_reductase_MerA"/>
    <property type="match status" value="1"/>
</dbReference>
<dbReference type="Gene3D" id="3.30.390.30">
    <property type="match status" value="1"/>
</dbReference>
<dbReference type="GO" id="GO:0050660">
    <property type="term" value="F:flavin adenine dinucleotide binding"/>
    <property type="evidence" value="ECO:0007669"/>
    <property type="project" value="InterPro"/>
</dbReference>
<feature type="binding site" evidence="16">
    <location>
        <position position="407"/>
    </location>
    <ligand>
        <name>NAD(+)</name>
        <dbReference type="ChEBI" id="CHEBI:57540"/>
    </ligand>
</feature>
<feature type="binding site" evidence="16">
    <location>
        <position position="448"/>
    </location>
    <ligand>
        <name>FAD</name>
        <dbReference type="ChEBI" id="CHEBI:57692"/>
    </ligand>
</feature>
<dbReference type="SUPFAM" id="SSF51905">
    <property type="entry name" value="FAD/NAD(P)-binding domain"/>
    <property type="match status" value="1"/>
</dbReference>
<gene>
    <name evidence="21" type="ORF">BRPE64_DCDS12120</name>
</gene>
<dbReference type="PROSITE" id="PS50968">
    <property type="entry name" value="BIOTINYL_LIPOYL"/>
    <property type="match status" value="1"/>
</dbReference>
<evidence type="ECO:0000256" key="18">
    <source>
        <dbReference type="RuleBase" id="RU003692"/>
    </source>
</evidence>
<comment type="catalytic activity">
    <reaction evidence="14 18">
        <text>N(6)-[(R)-dihydrolipoyl]-L-lysyl-[protein] + NAD(+) = N(6)-[(R)-lipoyl]-L-lysyl-[protein] + NADH + H(+)</text>
        <dbReference type="Rhea" id="RHEA:15045"/>
        <dbReference type="Rhea" id="RHEA-COMP:10474"/>
        <dbReference type="Rhea" id="RHEA-COMP:10475"/>
        <dbReference type="ChEBI" id="CHEBI:15378"/>
        <dbReference type="ChEBI" id="CHEBI:57540"/>
        <dbReference type="ChEBI" id="CHEBI:57945"/>
        <dbReference type="ChEBI" id="CHEBI:83099"/>
        <dbReference type="ChEBI" id="CHEBI:83100"/>
        <dbReference type="EC" id="1.8.1.4"/>
    </reaction>
</comment>
<evidence type="ECO:0000256" key="17">
    <source>
        <dbReference type="PIRSR" id="PIRSR000350-4"/>
    </source>
</evidence>
<reference evidence="21 22" key="2">
    <citation type="journal article" date="2018" name="Int. J. Syst. Evol. Microbiol.">
        <title>Burkholderia insecticola sp. nov., a gut symbiotic bacterium of the bean bug Riptortus pedestris.</title>
        <authorList>
            <person name="Takeshita K."/>
            <person name="Tamaki H."/>
            <person name="Ohbayashi T."/>
            <person name="Meng X.-Y."/>
            <person name="Sone T."/>
            <person name="Mitani Y."/>
            <person name="Peeters C."/>
            <person name="Kikuchi Y."/>
            <person name="Vandamme P."/>
        </authorList>
    </citation>
    <scope>NUCLEOTIDE SEQUENCE [LARGE SCALE GENOMIC DNA]</scope>
    <source>
        <strain evidence="21">RPE64</strain>
        <plasmid evidence="21 22">p1</plasmid>
    </source>
</reference>
<evidence type="ECO:0000256" key="14">
    <source>
        <dbReference type="ARBA" id="ARBA00049187"/>
    </source>
</evidence>
<comment type="cofactor">
    <cofactor evidence="1">
        <name>(R)-lipoate</name>
        <dbReference type="ChEBI" id="CHEBI:83088"/>
    </cofactor>
</comment>
<dbReference type="Pfam" id="PF02852">
    <property type="entry name" value="Pyr_redox_dim"/>
    <property type="match status" value="1"/>
</dbReference>
<protein>
    <recommendedName>
        <fullName evidence="5 18">Dihydrolipoyl dehydrogenase</fullName>
        <ecNumber evidence="4 18">1.8.1.4</ecNumber>
    </recommendedName>
</protein>
<keyword evidence="16" id="KW-0547">Nucleotide-binding</keyword>
<evidence type="ECO:0000256" key="7">
    <source>
        <dbReference type="ARBA" id="ARBA00022630"/>
    </source>
</evidence>
<dbReference type="GO" id="GO:0004148">
    <property type="term" value="F:dihydrolipoyl dehydrogenase (NADH) activity"/>
    <property type="evidence" value="ECO:0007669"/>
    <property type="project" value="UniProtKB-EC"/>
</dbReference>
<evidence type="ECO:0000256" key="6">
    <source>
        <dbReference type="ARBA" id="ARBA00022490"/>
    </source>
</evidence>
<evidence type="ECO:0000256" key="15">
    <source>
        <dbReference type="PIRSR" id="PIRSR000350-2"/>
    </source>
</evidence>
<dbReference type="InterPro" id="IPR003016">
    <property type="entry name" value="2-oxoA_DH_lipoyl-BS"/>
</dbReference>
<keyword evidence="8" id="KW-0450">Lipoyl</keyword>
<name>R4WU79_9BURK</name>
<dbReference type="InterPro" id="IPR000089">
    <property type="entry name" value="Biotin_lipoyl"/>
</dbReference>
<dbReference type="InterPro" id="IPR012999">
    <property type="entry name" value="Pyr_OxRdtase_I_AS"/>
</dbReference>
<dbReference type="InterPro" id="IPR050151">
    <property type="entry name" value="Class-I_Pyr_Nuc-Dis_Oxidored"/>
</dbReference>
<dbReference type="CDD" id="cd06849">
    <property type="entry name" value="lipoyl_domain"/>
    <property type="match status" value="1"/>
</dbReference>
<keyword evidence="10 18" id="KW-0560">Oxidoreductase</keyword>
<keyword evidence="7 18" id="KW-0285">Flavoprotein</keyword>
<feature type="disulfide bond" description="Redox-active" evidence="17">
    <location>
        <begin position="174"/>
        <end position="179"/>
    </location>
</feature>
<feature type="active site" description="Proton acceptor" evidence="15">
    <location>
        <position position="580"/>
    </location>
</feature>
<geneLocation type="plasmid" evidence="21 22">
    <name>p1</name>
</geneLocation>
<feature type="region of interest" description="Disordered" evidence="19">
    <location>
        <begin position="94"/>
        <end position="120"/>
    </location>
</feature>
<evidence type="ECO:0000256" key="11">
    <source>
        <dbReference type="ARBA" id="ARBA00023027"/>
    </source>
</evidence>
<evidence type="ECO:0000259" key="20">
    <source>
        <dbReference type="PROSITE" id="PS50968"/>
    </source>
</evidence>
<keyword evidence="21" id="KW-0614">Plasmid</keyword>
<dbReference type="Gene3D" id="3.50.50.60">
    <property type="entry name" value="FAD/NAD(P)-binding domain"/>
    <property type="match status" value="2"/>
</dbReference>
<dbReference type="InterPro" id="IPR023753">
    <property type="entry name" value="FAD/NAD-binding_dom"/>
</dbReference>
<dbReference type="PATRIC" id="fig|758793.3.peg.6353"/>
<evidence type="ECO:0000256" key="10">
    <source>
        <dbReference type="ARBA" id="ARBA00023002"/>
    </source>
</evidence>
<dbReference type="PANTHER" id="PTHR22912:SF224">
    <property type="entry name" value="DIHYDROLIPOYL DEHYDROGENASE"/>
    <property type="match status" value="1"/>
</dbReference>
<dbReference type="PRINTS" id="PR00411">
    <property type="entry name" value="PNDRDTASEI"/>
</dbReference>
<feature type="binding site" evidence="16">
    <location>
        <begin position="454"/>
        <end position="457"/>
    </location>
    <ligand>
        <name>FAD</name>
        <dbReference type="ChEBI" id="CHEBI:57692"/>
    </ligand>
</feature>
<dbReference type="InterPro" id="IPR036188">
    <property type="entry name" value="FAD/NAD-bd_sf"/>
</dbReference>
<dbReference type="InterPro" id="IPR006258">
    <property type="entry name" value="Lipoamide_DH"/>
</dbReference>
<evidence type="ECO:0000256" key="16">
    <source>
        <dbReference type="PIRSR" id="PIRSR000350-3"/>
    </source>
</evidence>
<proteinExistence type="inferred from homology"/>
<evidence type="ECO:0000256" key="9">
    <source>
        <dbReference type="ARBA" id="ARBA00022827"/>
    </source>
</evidence>
<feature type="binding site" evidence="16">
    <location>
        <position position="339"/>
    </location>
    <ligand>
        <name>NAD(+)</name>
        <dbReference type="ChEBI" id="CHEBI:57540"/>
    </ligand>
</feature>
<dbReference type="Proteomes" id="UP000013966">
    <property type="component" value="Plasmid p1"/>
</dbReference>
<evidence type="ECO:0000256" key="19">
    <source>
        <dbReference type="SAM" id="MobiDB-lite"/>
    </source>
</evidence>
<organism evidence="21 22">
    <name type="scientific">Caballeronia insecticola</name>
    <dbReference type="NCBI Taxonomy" id="758793"/>
    <lineage>
        <taxon>Bacteria</taxon>
        <taxon>Pseudomonadati</taxon>
        <taxon>Pseudomonadota</taxon>
        <taxon>Betaproteobacteria</taxon>
        <taxon>Burkholderiales</taxon>
        <taxon>Burkholderiaceae</taxon>
        <taxon>Caballeronia</taxon>
    </lineage>
</organism>
<evidence type="ECO:0000313" key="21">
    <source>
        <dbReference type="EMBL" id="BAN28148.1"/>
    </source>
</evidence>
<dbReference type="HOGENOM" id="CLU_016755_0_1_4"/>
<dbReference type="Pfam" id="PF00364">
    <property type="entry name" value="Biotin_lipoyl"/>
    <property type="match status" value="1"/>
</dbReference>
<comment type="similarity">
    <text evidence="3 18">Belongs to the class-I pyridine nucleotide-disulfide oxidoreductase family.</text>
</comment>
<comment type="miscellaneous">
    <text evidence="18">The active site is a redox-active disulfide bond.</text>
</comment>
<dbReference type="SUPFAM" id="SSF55424">
    <property type="entry name" value="FAD/NAD-linked reductases, dimerisation (C-terminal) domain"/>
    <property type="match status" value="1"/>
</dbReference>
<dbReference type="Pfam" id="PF07992">
    <property type="entry name" value="Pyr_redox_2"/>
    <property type="match status" value="1"/>
</dbReference>
<comment type="cofactor">
    <cofactor evidence="16 18">
        <name>FAD</name>
        <dbReference type="ChEBI" id="CHEBI:57692"/>
    </cofactor>
    <text evidence="16 18">Binds 1 FAD per subunit.</text>
</comment>
<dbReference type="FunFam" id="3.30.390.30:FF:000001">
    <property type="entry name" value="Dihydrolipoyl dehydrogenase"/>
    <property type="match status" value="1"/>
</dbReference>
<evidence type="ECO:0000256" key="13">
    <source>
        <dbReference type="ARBA" id="ARBA00023284"/>
    </source>
</evidence>
<keyword evidence="12" id="KW-1015">Disulfide bond</keyword>
<dbReference type="EMBL" id="AP013061">
    <property type="protein sequence ID" value="BAN28148.1"/>
    <property type="molecule type" value="Genomic_DNA"/>
</dbReference>
<dbReference type="NCBIfam" id="TIGR01350">
    <property type="entry name" value="lipoamide_DH"/>
    <property type="match status" value="1"/>
</dbReference>
<evidence type="ECO:0000256" key="4">
    <source>
        <dbReference type="ARBA" id="ARBA00012608"/>
    </source>
</evidence>
<dbReference type="GO" id="GO:0005737">
    <property type="term" value="C:cytoplasm"/>
    <property type="evidence" value="ECO:0007669"/>
    <property type="project" value="UniProtKB-SubCell"/>
</dbReference>
<feature type="binding site" evidence="16">
    <location>
        <begin position="316"/>
        <end position="323"/>
    </location>
    <ligand>
        <name>NAD(+)</name>
        <dbReference type="ChEBI" id="CHEBI:57540"/>
    </ligand>
</feature>
<dbReference type="GO" id="GO:0006103">
    <property type="term" value="P:2-oxoglutarate metabolic process"/>
    <property type="evidence" value="ECO:0007669"/>
    <property type="project" value="TreeGrafter"/>
</dbReference>
<dbReference type="Gene3D" id="2.40.50.100">
    <property type="match status" value="1"/>
</dbReference>
<dbReference type="OrthoDB" id="178496at2"/>
<evidence type="ECO:0000256" key="2">
    <source>
        <dbReference type="ARBA" id="ARBA00004496"/>
    </source>
</evidence>
<reference evidence="21 22" key="1">
    <citation type="journal article" date="2013" name="Genome Announc.">
        <title>Complete Genome Sequence of Burkholderia sp. Strain RPE64, Bacterial Symbiont of the Bean Bug Riptortus pedestris.</title>
        <authorList>
            <person name="Shibata T.F."/>
            <person name="Maeda T."/>
            <person name="Nikoh N."/>
            <person name="Yamaguchi K."/>
            <person name="Oshima K."/>
            <person name="Hattori M."/>
            <person name="Nishiyama T."/>
            <person name="Hasebe M."/>
            <person name="Fukatsu T."/>
            <person name="Kikuchi Y."/>
            <person name="Shigenobu S."/>
        </authorList>
    </citation>
    <scope>NUCLEOTIDE SEQUENCE [LARGE SCALE GENOMIC DNA]</scope>
    <source>
        <plasmid evidence="21 22">p1</plasmid>
    </source>
</reference>
<dbReference type="EC" id="1.8.1.4" evidence="4 18"/>
<dbReference type="InterPro" id="IPR004099">
    <property type="entry name" value="Pyr_nucl-diS_OxRdtase_dimer"/>
</dbReference>
<keyword evidence="11 16" id="KW-0520">NAD</keyword>
<evidence type="ECO:0000256" key="5">
    <source>
        <dbReference type="ARBA" id="ARBA00016961"/>
    </source>
</evidence>